<organism evidence="2 3">
    <name type="scientific">Vagococcus allomyrinae</name>
    <dbReference type="NCBI Taxonomy" id="2794353"/>
    <lineage>
        <taxon>Bacteria</taxon>
        <taxon>Bacillati</taxon>
        <taxon>Bacillota</taxon>
        <taxon>Bacilli</taxon>
        <taxon>Lactobacillales</taxon>
        <taxon>Enterococcaceae</taxon>
        <taxon>Vagococcus</taxon>
    </lineage>
</organism>
<name>A0A940SXA2_9ENTE</name>
<keyword evidence="3" id="KW-1185">Reference proteome</keyword>
<comment type="caution">
    <text evidence="2">The sequence shown here is derived from an EMBL/GenBank/DDBJ whole genome shotgun (WGS) entry which is preliminary data.</text>
</comment>
<dbReference type="EMBL" id="JAEEGA010000009">
    <property type="protein sequence ID" value="MBP1042163.1"/>
    <property type="molecule type" value="Genomic_DNA"/>
</dbReference>
<evidence type="ECO:0000313" key="2">
    <source>
        <dbReference type="EMBL" id="MBP1042163.1"/>
    </source>
</evidence>
<reference evidence="2" key="1">
    <citation type="submission" date="2020-12" db="EMBL/GenBank/DDBJ databases">
        <title>Vagococcus allomyrinae sp. nov. and Enterococcus lavae sp. nov., isolated from the larvae of Allomyrina dichotoma.</title>
        <authorList>
            <person name="Lee S.D."/>
        </authorList>
    </citation>
    <scope>NUCLEOTIDE SEQUENCE</scope>
    <source>
        <strain evidence="2">BWB3-3</strain>
    </source>
</reference>
<evidence type="ECO:0000313" key="3">
    <source>
        <dbReference type="Proteomes" id="UP000674938"/>
    </source>
</evidence>
<dbReference type="Proteomes" id="UP000674938">
    <property type="component" value="Unassembled WGS sequence"/>
</dbReference>
<keyword evidence="1" id="KW-0472">Membrane</keyword>
<keyword evidence="1" id="KW-0812">Transmembrane</keyword>
<protein>
    <submittedName>
        <fullName evidence="2">Uncharacterized protein</fullName>
    </submittedName>
</protein>
<sequence length="57" mass="6262">MKTTIGICAIVIFCLVLLKVLGFIYFCLVSLMIHLGLAGWFALAKQVGTQESQQDKS</sequence>
<feature type="transmembrane region" description="Helical" evidence="1">
    <location>
        <begin position="7"/>
        <end position="33"/>
    </location>
</feature>
<proteinExistence type="predicted"/>
<gene>
    <name evidence="2" type="ORF">I6N95_14175</name>
</gene>
<dbReference type="RefSeq" id="WP_209529106.1">
    <property type="nucleotide sequence ID" value="NZ_JAEEGA010000009.1"/>
</dbReference>
<evidence type="ECO:0000256" key="1">
    <source>
        <dbReference type="SAM" id="Phobius"/>
    </source>
</evidence>
<keyword evidence="1" id="KW-1133">Transmembrane helix</keyword>
<dbReference type="AlphaFoldDB" id="A0A940SXA2"/>
<accession>A0A940SXA2</accession>